<proteinExistence type="predicted"/>
<dbReference type="EMBL" id="AAGTPA010000003">
    <property type="protein sequence ID" value="EBR8432263.1"/>
    <property type="molecule type" value="Genomic_DNA"/>
</dbReference>
<evidence type="ECO:0000313" key="1">
    <source>
        <dbReference type="EMBL" id="EBR8432263.1"/>
    </source>
</evidence>
<protein>
    <submittedName>
        <fullName evidence="1">Uncharacterized protein</fullName>
    </submittedName>
</protein>
<sequence length="89" mass="10113">MSVFIGWRSSGSFAFGPRDYVKISRNRVGLLREKLRNCPVIMVSGYQILIPGHHNLVPALIMYSLLRNYCYLFTVKNILNNLNPAIVTA</sequence>
<gene>
    <name evidence="1" type="ORF">DOI44_04250</name>
</gene>
<name>A0A5U8J2G6_SALET</name>
<dbReference type="AlphaFoldDB" id="A0A5U8J2G6"/>
<reference evidence="1" key="1">
    <citation type="submission" date="2018-06" db="EMBL/GenBank/DDBJ databases">
        <authorList>
            <person name="Ashton P.M."/>
            <person name="Dallman T."/>
            <person name="Nair S."/>
            <person name="De Pinna E."/>
            <person name="Peters T."/>
            <person name="Grant K."/>
        </authorList>
    </citation>
    <scope>NUCLEOTIDE SEQUENCE [LARGE SCALE GENOMIC DNA]</scope>
    <source>
        <strain evidence="1">449454</strain>
    </source>
</reference>
<organism evidence="1">
    <name type="scientific">Salmonella enterica subsp. enterica serovar Panama</name>
    <dbReference type="NCBI Taxonomy" id="29472"/>
    <lineage>
        <taxon>Bacteria</taxon>
        <taxon>Pseudomonadati</taxon>
        <taxon>Pseudomonadota</taxon>
        <taxon>Gammaproteobacteria</taxon>
        <taxon>Enterobacterales</taxon>
        <taxon>Enterobacteriaceae</taxon>
        <taxon>Salmonella</taxon>
    </lineage>
</organism>
<accession>A0A5U8J2G6</accession>
<comment type="caution">
    <text evidence="1">The sequence shown here is derived from an EMBL/GenBank/DDBJ whole genome shotgun (WGS) entry which is preliminary data.</text>
</comment>
<dbReference type="Proteomes" id="UP000839597">
    <property type="component" value="Unassembled WGS sequence"/>
</dbReference>